<dbReference type="GO" id="GO:0051539">
    <property type="term" value="F:4 iron, 4 sulfur cluster binding"/>
    <property type="evidence" value="ECO:0007669"/>
    <property type="project" value="UniProtKB-KW"/>
</dbReference>
<dbReference type="InterPro" id="IPR032432">
    <property type="entry name" value="Radical_SAM_C"/>
</dbReference>
<evidence type="ECO:0000256" key="6">
    <source>
        <dbReference type="ARBA" id="ARBA00022679"/>
    </source>
</evidence>
<evidence type="ECO:0000256" key="8">
    <source>
        <dbReference type="ARBA" id="ARBA00022694"/>
    </source>
</evidence>
<evidence type="ECO:0000259" key="18">
    <source>
        <dbReference type="PROSITE" id="PS51918"/>
    </source>
</evidence>
<dbReference type="GO" id="GO:0005634">
    <property type="term" value="C:nucleus"/>
    <property type="evidence" value="ECO:0007669"/>
    <property type="project" value="TreeGrafter"/>
</dbReference>
<dbReference type="SUPFAM" id="SSF102114">
    <property type="entry name" value="Radical SAM enzymes"/>
    <property type="match status" value="1"/>
</dbReference>
<gene>
    <name evidence="19" type="primary">ELP3</name>
</gene>
<dbReference type="InterPro" id="IPR007197">
    <property type="entry name" value="rSAM"/>
</dbReference>
<dbReference type="GO" id="GO:0005737">
    <property type="term" value="C:cytoplasm"/>
    <property type="evidence" value="ECO:0007669"/>
    <property type="project" value="TreeGrafter"/>
</dbReference>
<dbReference type="AlphaFoldDB" id="A0AAX7T905"/>
<dbReference type="Gene3D" id="3.40.630.30">
    <property type="match status" value="1"/>
</dbReference>
<keyword evidence="8 15" id="KW-0819">tRNA processing</keyword>
<feature type="domain" description="N-acetyltransferase" evidence="17">
    <location>
        <begin position="408"/>
        <end position="564"/>
    </location>
</feature>
<dbReference type="InterPro" id="IPR016181">
    <property type="entry name" value="Acyl_CoA_acyltransferase"/>
</dbReference>
<evidence type="ECO:0000256" key="5">
    <source>
        <dbReference type="ARBA" id="ARBA00022555"/>
    </source>
</evidence>
<dbReference type="SFLD" id="SFLDG01086">
    <property type="entry name" value="elongater_protein-like"/>
    <property type="match status" value="1"/>
</dbReference>
<feature type="binding site" evidence="16">
    <location>
        <position position="110"/>
    </location>
    <ligand>
        <name>[4Fe-4S] cluster</name>
        <dbReference type="ChEBI" id="CHEBI:49883"/>
        <note>4Fe-4S-S-AdoMet</note>
    </ligand>
</feature>
<dbReference type="SFLD" id="SFLDS00029">
    <property type="entry name" value="Radical_SAM"/>
    <property type="match status" value="1"/>
</dbReference>
<evidence type="ECO:0000256" key="1">
    <source>
        <dbReference type="ARBA" id="ARBA00005043"/>
    </source>
</evidence>
<proteinExistence type="inferred from homology"/>
<dbReference type="GO" id="GO:0046872">
    <property type="term" value="F:metal ion binding"/>
    <property type="evidence" value="ECO:0007669"/>
    <property type="project" value="UniProtKB-KW"/>
</dbReference>
<evidence type="ECO:0000313" key="19">
    <source>
        <dbReference type="Ensembl" id="ENSACLP00000052750.1"/>
    </source>
</evidence>
<dbReference type="GeneTree" id="ENSGT00390000013141"/>
<dbReference type="GO" id="GO:0106261">
    <property type="term" value="F:tRNA uridine(34) acetyltransferase activity"/>
    <property type="evidence" value="ECO:0007669"/>
    <property type="project" value="UniProtKB-EC"/>
</dbReference>
<evidence type="ECO:0000256" key="13">
    <source>
        <dbReference type="ARBA" id="ARBA00023315"/>
    </source>
</evidence>
<keyword evidence="6 15" id="KW-0808">Transferase</keyword>
<keyword evidence="13 15" id="KW-0012">Acyltransferase</keyword>
<dbReference type="InterPro" id="IPR058240">
    <property type="entry name" value="rSAM_sf"/>
</dbReference>
<reference evidence="20" key="2">
    <citation type="submission" date="2023-03" db="EMBL/GenBank/DDBJ databases">
        <authorList>
            <consortium name="Wellcome Sanger Institute Data Sharing"/>
        </authorList>
    </citation>
    <scope>NUCLEOTIDE SEQUENCE [LARGE SCALE GENOMIC DNA]</scope>
</reference>
<organism evidence="19 20">
    <name type="scientific">Astatotilapia calliptera</name>
    <name type="common">Eastern happy</name>
    <name type="synonym">Chromis callipterus</name>
    <dbReference type="NCBI Taxonomy" id="8154"/>
    <lineage>
        <taxon>Eukaryota</taxon>
        <taxon>Metazoa</taxon>
        <taxon>Chordata</taxon>
        <taxon>Craniata</taxon>
        <taxon>Vertebrata</taxon>
        <taxon>Euteleostomi</taxon>
        <taxon>Actinopterygii</taxon>
        <taxon>Neopterygii</taxon>
        <taxon>Teleostei</taxon>
        <taxon>Neoteleostei</taxon>
        <taxon>Acanthomorphata</taxon>
        <taxon>Ovalentaria</taxon>
        <taxon>Cichlomorphae</taxon>
        <taxon>Cichliformes</taxon>
        <taxon>Cichlidae</taxon>
        <taxon>African cichlids</taxon>
        <taxon>Pseudocrenilabrinae</taxon>
        <taxon>Haplochromini</taxon>
        <taxon>Astatotilapia</taxon>
    </lineage>
</organism>
<keyword evidence="11 16" id="KW-0408">Iron</keyword>
<dbReference type="InterPro" id="IPR000182">
    <property type="entry name" value="GNAT_dom"/>
</dbReference>
<dbReference type="CDD" id="cd01335">
    <property type="entry name" value="Radical_SAM"/>
    <property type="match status" value="1"/>
</dbReference>
<dbReference type="SFLD" id="SFLDF00344">
    <property type="entry name" value="ELP3-like"/>
    <property type="match status" value="1"/>
</dbReference>
<feature type="binding site" evidence="16">
    <location>
        <position position="100"/>
    </location>
    <ligand>
        <name>[4Fe-4S] cluster</name>
        <dbReference type="ChEBI" id="CHEBI:49883"/>
        <note>4Fe-4S-S-AdoMet</note>
    </ligand>
</feature>
<feature type="binding site" evidence="16">
    <location>
        <position position="113"/>
    </location>
    <ligand>
        <name>[4Fe-4S] cluster</name>
        <dbReference type="ChEBI" id="CHEBI:49883"/>
        <note>4Fe-4S-S-AdoMet</note>
    </ligand>
</feature>
<dbReference type="PROSITE" id="PS51186">
    <property type="entry name" value="GNAT"/>
    <property type="match status" value="1"/>
</dbReference>
<dbReference type="Pfam" id="PF23613">
    <property type="entry name" value="ELP3_N"/>
    <property type="match status" value="1"/>
</dbReference>
<name>A0AAX7T905_ASTCA</name>
<accession>A0AAX7T905</accession>
<evidence type="ECO:0000259" key="17">
    <source>
        <dbReference type="PROSITE" id="PS51186"/>
    </source>
</evidence>
<dbReference type="NCBIfam" id="TIGR01211">
    <property type="entry name" value="ELP3"/>
    <property type="match status" value="1"/>
</dbReference>
<keyword evidence="4" id="KW-0004">4Fe-4S</keyword>
<comment type="cofactor">
    <cofactor evidence="15 16">
        <name>[4Fe-4S] cluster</name>
        <dbReference type="ChEBI" id="CHEBI:49883"/>
    </cofactor>
    <text evidence="15 16">Binds 1 [4Fe-4S] cluster. The cluster is coordinated with 3 cysteines and an exchangeable S-adenosyl-L-methionine.</text>
</comment>
<keyword evidence="5 15" id="KW-0820">tRNA-binding</keyword>
<dbReference type="InterPro" id="IPR056591">
    <property type="entry name" value="ELP3-like_N"/>
</dbReference>
<sequence length="564" mass="64275">TRQRRVQQLFSRAELMMMTIADVIKQLVEAHEKGKDINLNKVKTQASAKYGLEAQPRLVDIIAAVPPQYRRALVPKLKAKPIRTASGIAVVAVMCKPHRCPHISFTGNICVYCPGGPDSDFEYSTQSYTGYEPTSMRAIRARYDPYLQTRHRVEQMSHFHKSAGDNIFRCCNDVDKVEFIVMGGTFMALPEDYRDYFIRNLHDALSGHTSNNVAEAVRYSERSNTKCVGITIETRPDYCLKRHLSDMLGYGCTRLEIGVQSVYEDVARDTNRGHTVRAVCESFHLAKDAGFKVVAHMMPDLPNVGMERDVEQFIEFFENPAFRPDGLKLYPTLVIRGTGLYELWKTGRYKSYTPSALVDLVARILALVPPWTRVYRVQRDIPMPLVSSGVEHGNLRELALARMKDMGTECRDVRTREVGIQEIHHKVRPYQVELIRRDYVANSGWETFLSYEDPEQDILIGLLRLRRCSPQSFRPELKGGVSIVRELHVYGSVVPVSSRDPSKFQHQGFGMMLMEEAERIARDEHGSCKLAVISGVGTRNYYRKMGYELEGPYMVKDLYRPGAD</sequence>
<evidence type="ECO:0000256" key="14">
    <source>
        <dbReference type="ARBA" id="ARBA00047372"/>
    </source>
</evidence>
<dbReference type="Ensembl" id="ENSACLT00000066909.1">
    <property type="protein sequence ID" value="ENSACLP00000052750.1"/>
    <property type="gene ID" value="ENSACLG00000008972.2"/>
</dbReference>
<comment type="catalytic activity">
    <reaction evidence="14">
        <text>uridine(34) in tRNA + acetyl-CoA + S-adenosyl-L-methionine + H2O = 5-(carboxymethyl)uridine(34) in tRNA + 5'-deoxyadenosine + L-methionine + CoA + 2 H(+)</text>
        <dbReference type="Rhea" id="RHEA:61020"/>
        <dbReference type="Rhea" id="RHEA-COMP:10407"/>
        <dbReference type="Rhea" id="RHEA-COMP:11727"/>
        <dbReference type="ChEBI" id="CHEBI:15377"/>
        <dbReference type="ChEBI" id="CHEBI:15378"/>
        <dbReference type="ChEBI" id="CHEBI:17319"/>
        <dbReference type="ChEBI" id="CHEBI:57287"/>
        <dbReference type="ChEBI" id="CHEBI:57288"/>
        <dbReference type="ChEBI" id="CHEBI:57844"/>
        <dbReference type="ChEBI" id="CHEBI:59789"/>
        <dbReference type="ChEBI" id="CHEBI:65315"/>
        <dbReference type="ChEBI" id="CHEBI:74882"/>
        <dbReference type="EC" id="2.3.1.311"/>
    </reaction>
    <physiologicalReaction direction="left-to-right" evidence="14">
        <dbReference type="Rhea" id="RHEA:61021"/>
    </physiologicalReaction>
</comment>
<dbReference type="PIRSF" id="PIRSF005669">
    <property type="entry name" value="Hist_AcTrfase_ELP3"/>
    <property type="match status" value="1"/>
</dbReference>
<reference evidence="19" key="3">
    <citation type="submission" date="2025-08" db="UniProtKB">
        <authorList>
            <consortium name="Ensembl"/>
        </authorList>
    </citation>
    <scope>IDENTIFICATION</scope>
</reference>
<feature type="domain" description="Radical SAM core" evidence="18">
    <location>
        <begin position="83"/>
        <end position="384"/>
    </location>
</feature>
<dbReference type="SMART" id="SM00729">
    <property type="entry name" value="Elp3"/>
    <property type="match status" value="1"/>
</dbReference>
<reference evidence="19 20" key="1">
    <citation type="submission" date="2018-05" db="EMBL/GenBank/DDBJ databases">
        <authorList>
            <person name="Datahose"/>
        </authorList>
    </citation>
    <scope>NUCLEOTIDE SEQUENCE</scope>
</reference>
<evidence type="ECO:0000256" key="12">
    <source>
        <dbReference type="ARBA" id="ARBA00023014"/>
    </source>
</evidence>
<evidence type="ECO:0000256" key="2">
    <source>
        <dbReference type="ARBA" id="ARBA00005494"/>
    </source>
</evidence>
<dbReference type="SUPFAM" id="SSF55729">
    <property type="entry name" value="Acyl-CoA N-acyltransferases (Nat)"/>
    <property type="match status" value="1"/>
</dbReference>
<dbReference type="Proteomes" id="UP000265100">
    <property type="component" value="Chromosome 15"/>
</dbReference>
<evidence type="ECO:0000256" key="11">
    <source>
        <dbReference type="ARBA" id="ARBA00023004"/>
    </source>
</evidence>
<dbReference type="PANTHER" id="PTHR11135">
    <property type="entry name" value="HISTONE ACETYLTRANSFERASE-RELATED"/>
    <property type="match status" value="1"/>
</dbReference>
<comment type="function">
    <text evidence="15">Catalytic tRNA acetyltransferase subunit of the elongator complex, which is required for multiple tRNA modifications, including mcm5U (5-methoxycarbonylmethyl uridine), mcm5s2U (5-methoxycarbonylmethyl-2-thiouridine), and ncm5U (5-carbamoylmethyl uridine). In the elongator complex, acts as a tRNA uridine(34) acetyltransferase by mediating formation of carboxymethyluridine in the wobble base at position 34 in tRNAs.</text>
</comment>
<dbReference type="PANTHER" id="PTHR11135:SF0">
    <property type="entry name" value="ELONGATOR COMPLEX PROTEIN 3"/>
    <property type="match status" value="1"/>
</dbReference>
<dbReference type="FunFam" id="3.40.630.30:FF:000003">
    <property type="entry name" value="Elongator complex protein 3"/>
    <property type="match status" value="1"/>
</dbReference>
<keyword evidence="12 15" id="KW-0411">Iron-sulfur</keyword>
<dbReference type="GO" id="GO:0002926">
    <property type="term" value="P:tRNA wobble base 5-methoxycarbonylmethyl-2-thiouridinylation"/>
    <property type="evidence" value="ECO:0007669"/>
    <property type="project" value="TreeGrafter"/>
</dbReference>
<dbReference type="InterPro" id="IPR034687">
    <property type="entry name" value="ELP3-like"/>
</dbReference>
<keyword evidence="9 15" id="KW-0479">Metal-binding</keyword>
<dbReference type="EC" id="2.3.1.-" evidence="15"/>
<dbReference type="InterPro" id="IPR006638">
    <property type="entry name" value="Elp3/MiaA/NifB-like_rSAM"/>
</dbReference>
<evidence type="ECO:0000256" key="16">
    <source>
        <dbReference type="PIRSR" id="PIRSR005669-1"/>
    </source>
</evidence>
<protein>
    <recommendedName>
        <fullName evidence="3 15">Elongator complex protein 3</fullName>
        <ecNumber evidence="15">2.3.1.-</ecNumber>
    </recommendedName>
</protein>
<dbReference type="GO" id="GO:0033588">
    <property type="term" value="C:elongator holoenzyme complex"/>
    <property type="evidence" value="ECO:0007669"/>
    <property type="project" value="TreeGrafter"/>
</dbReference>
<dbReference type="GO" id="GO:0000049">
    <property type="term" value="F:tRNA binding"/>
    <property type="evidence" value="ECO:0007669"/>
    <property type="project" value="UniProtKB-KW"/>
</dbReference>
<dbReference type="Pfam" id="PF04055">
    <property type="entry name" value="Radical_SAM"/>
    <property type="match status" value="1"/>
</dbReference>
<dbReference type="PROSITE" id="PS51918">
    <property type="entry name" value="RADICAL_SAM"/>
    <property type="match status" value="1"/>
</dbReference>
<evidence type="ECO:0000256" key="7">
    <source>
        <dbReference type="ARBA" id="ARBA00022691"/>
    </source>
</evidence>
<keyword evidence="10" id="KW-0694">RNA-binding</keyword>
<evidence type="ECO:0000256" key="9">
    <source>
        <dbReference type="ARBA" id="ARBA00022723"/>
    </source>
</evidence>
<dbReference type="InterPro" id="IPR039661">
    <property type="entry name" value="ELP3"/>
</dbReference>
<evidence type="ECO:0000313" key="20">
    <source>
        <dbReference type="Proteomes" id="UP000265100"/>
    </source>
</evidence>
<evidence type="ECO:0000256" key="15">
    <source>
        <dbReference type="PIRNR" id="PIRNR005669"/>
    </source>
</evidence>
<keyword evidence="7 15" id="KW-0949">S-adenosyl-L-methionine</keyword>
<dbReference type="Pfam" id="PF16199">
    <property type="entry name" value="Radical_SAM_C"/>
    <property type="match status" value="1"/>
</dbReference>
<comment type="similarity">
    <text evidence="2 15">Belongs to the ELP3 family.</text>
</comment>
<evidence type="ECO:0000256" key="3">
    <source>
        <dbReference type="ARBA" id="ARBA00020266"/>
    </source>
</evidence>
<evidence type="ECO:0000256" key="4">
    <source>
        <dbReference type="ARBA" id="ARBA00022485"/>
    </source>
</evidence>
<evidence type="ECO:0000256" key="10">
    <source>
        <dbReference type="ARBA" id="ARBA00022884"/>
    </source>
</evidence>
<comment type="pathway">
    <text evidence="1">tRNA modification; 5-methoxycarbonylmethyl-2-thiouridine-tRNA biosynthesis.</text>
</comment>
<keyword evidence="20" id="KW-1185">Reference proteome</keyword>
<reference evidence="19" key="4">
    <citation type="submission" date="2025-09" db="UniProtKB">
        <authorList>
            <consortium name="Ensembl"/>
        </authorList>
    </citation>
    <scope>IDENTIFICATION</scope>
</reference>